<dbReference type="PANTHER" id="PTHR43019">
    <property type="entry name" value="SERINE ENDOPROTEASE DEGS"/>
    <property type="match status" value="1"/>
</dbReference>
<protein>
    <submittedName>
        <fullName evidence="3">Trypsin-like peptidase domain-containing protein</fullName>
    </submittedName>
</protein>
<dbReference type="Gene3D" id="2.40.10.120">
    <property type="match status" value="1"/>
</dbReference>
<feature type="signal peptide" evidence="1">
    <location>
        <begin position="1"/>
        <end position="21"/>
    </location>
</feature>
<feature type="domain" description="PEGA" evidence="2">
    <location>
        <begin position="224"/>
        <end position="289"/>
    </location>
</feature>
<dbReference type="PANTHER" id="PTHR43019:SF23">
    <property type="entry name" value="PROTEASE DO-LIKE 5, CHLOROPLASTIC"/>
    <property type="match status" value="1"/>
</dbReference>
<keyword evidence="1" id="KW-0732">Signal</keyword>
<evidence type="ECO:0000259" key="2">
    <source>
        <dbReference type="Pfam" id="PF08308"/>
    </source>
</evidence>
<feature type="chain" id="PRO_5042474563" evidence="1">
    <location>
        <begin position="22"/>
        <end position="367"/>
    </location>
</feature>
<organism evidence="3 4">
    <name type="scientific">Candidatus Thalassospirochaeta sargassi</name>
    <dbReference type="NCBI Taxonomy" id="3119039"/>
    <lineage>
        <taxon>Bacteria</taxon>
        <taxon>Pseudomonadati</taxon>
        <taxon>Spirochaetota</taxon>
        <taxon>Spirochaetia</taxon>
        <taxon>Spirochaetales</taxon>
        <taxon>Spirochaetaceae</taxon>
        <taxon>Candidatus Thalassospirochaeta</taxon>
    </lineage>
</organism>
<dbReference type="EMBL" id="JAQQAL010000024">
    <property type="protein sequence ID" value="MDC7227250.1"/>
    <property type="molecule type" value="Genomic_DNA"/>
</dbReference>
<dbReference type="SUPFAM" id="SSF50494">
    <property type="entry name" value="Trypsin-like serine proteases"/>
    <property type="match status" value="1"/>
</dbReference>
<name>A0AAJ1IHC2_9SPIO</name>
<dbReference type="InterPro" id="IPR009003">
    <property type="entry name" value="Peptidase_S1_PA"/>
</dbReference>
<evidence type="ECO:0000313" key="4">
    <source>
        <dbReference type="Proteomes" id="UP001221217"/>
    </source>
</evidence>
<evidence type="ECO:0000313" key="3">
    <source>
        <dbReference type="EMBL" id="MDC7227250.1"/>
    </source>
</evidence>
<dbReference type="Proteomes" id="UP001221217">
    <property type="component" value="Unassembled WGS sequence"/>
</dbReference>
<sequence>MRKTTIFFLLVFASITNSIYAADWASIVREFGPAVAKITVTDGKGAVISQGTGFMVENAEGKQRMVSNAHVVAEAEHSDTATLSAEFLYPNDSEESIPLMIEMINREQDLCFLKLEGDAPAVLELSDGQGAGLMEEIIVIGYPLGRNFKTTPGYLQAYQDIEGIGRMLDLSAVVAPGNSGGPVLDTKGRVIGVITAVIHGFNFNLAIPVSNLSALMESDSEQIDVSLNSSPDGAWVFVDGAYKGKTPLELELFNREYKLRIEKEEYEVFETEIGPWKGQSEKADFALVKEIDDNPVIEIIAIPSKARISVNNRELDADSATVQYPSGSILRILLTAPGYKEKLEFYEVTEDPEQRVEIELEGKFKLW</sequence>
<proteinExistence type="predicted"/>
<evidence type="ECO:0000256" key="1">
    <source>
        <dbReference type="SAM" id="SignalP"/>
    </source>
</evidence>
<reference evidence="3 4" key="1">
    <citation type="submission" date="2022-12" db="EMBL/GenBank/DDBJ databases">
        <title>Metagenome assembled genome from gulf of manar.</title>
        <authorList>
            <person name="Kohli P."/>
            <person name="Pk S."/>
            <person name="Venkata Ramana C."/>
            <person name="Sasikala C."/>
        </authorList>
    </citation>
    <scope>NUCLEOTIDE SEQUENCE [LARGE SCALE GENOMIC DNA]</scope>
    <source>
        <strain evidence="3">JB008</strain>
    </source>
</reference>
<comment type="caution">
    <text evidence="3">The sequence shown here is derived from an EMBL/GenBank/DDBJ whole genome shotgun (WGS) entry which is preliminary data.</text>
</comment>
<dbReference type="InterPro" id="IPR013229">
    <property type="entry name" value="PEGA"/>
</dbReference>
<dbReference type="Pfam" id="PF13365">
    <property type="entry name" value="Trypsin_2"/>
    <property type="match status" value="1"/>
</dbReference>
<dbReference type="AlphaFoldDB" id="A0AAJ1IHC2"/>
<gene>
    <name evidence="3" type="ORF">PQJ61_10865</name>
</gene>
<accession>A0AAJ1IHC2</accession>
<dbReference type="Pfam" id="PF08308">
    <property type="entry name" value="PEGA"/>
    <property type="match status" value="1"/>
</dbReference>